<evidence type="ECO:0000313" key="2">
    <source>
        <dbReference type="EMBL" id="KAJ7671773.1"/>
    </source>
</evidence>
<protein>
    <submittedName>
        <fullName evidence="2">Uncharacterized protein</fullName>
    </submittedName>
</protein>
<dbReference type="AlphaFoldDB" id="A0AAD7G6M6"/>
<feature type="region of interest" description="Disordered" evidence="1">
    <location>
        <begin position="52"/>
        <end position="101"/>
    </location>
</feature>
<name>A0AAD7G6M6_MYCRO</name>
<sequence length="227" mass="24400">MLVYHAARPTHLSRPPGACASRFEGIFGVAARGGGCGCVRAWGSAARADAGIRMGPGTESHTHATAARTQRREKQTGDKWTSAGAAILPRTALRSSERGSASETSWSQYPLVCGEDVERGIQIRGQVEGTRTRARSRVPSESVHPRDPLDRQRASGHARRRVRMRIGAWGGAPTTPSREERRGIRPWYAAGGVCKRRRSSGVRGDARTAERYGGRAGGGYRGDGARA</sequence>
<feature type="region of interest" description="Disordered" evidence="1">
    <location>
        <begin position="127"/>
        <end position="161"/>
    </location>
</feature>
<accession>A0AAD7G6M6</accession>
<evidence type="ECO:0000256" key="1">
    <source>
        <dbReference type="SAM" id="MobiDB-lite"/>
    </source>
</evidence>
<keyword evidence="3" id="KW-1185">Reference proteome</keyword>
<evidence type="ECO:0000313" key="3">
    <source>
        <dbReference type="Proteomes" id="UP001221757"/>
    </source>
</evidence>
<dbReference type="Proteomes" id="UP001221757">
    <property type="component" value="Unassembled WGS sequence"/>
</dbReference>
<proteinExistence type="predicted"/>
<organism evidence="2 3">
    <name type="scientific">Mycena rosella</name>
    <name type="common">Pink bonnet</name>
    <name type="synonym">Agaricus rosellus</name>
    <dbReference type="NCBI Taxonomy" id="1033263"/>
    <lineage>
        <taxon>Eukaryota</taxon>
        <taxon>Fungi</taxon>
        <taxon>Dikarya</taxon>
        <taxon>Basidiomycota</taxon>
        <taxon>Agaricomycotina</taxon>
        <taxon>Agaricomycetes</taxon>
        <taxon>Agaricomycetidae</taxon>
        <taxon>Agaricales</taxon>
        <taxon>Marasmiineae</taxon>
        <taxon>Mycenaceae</taxon>
        <taxon>Mycena</taxon>
    </lineage>
</organism>
<feature type="compositionally biased region" description="Basic and acidic residues" evidence="1">
    <location>
        <begin position="204"/>
        <end position="213"/>
    </location>
</feature>
<feature type="compositionally biased region" description="Basic and acidic residues" evidence="1">
    <location>
        <begin position="143"/>
        <end position="153"/>
    </location>
</feature>
<gene>
    <name evidence="2" type="ORF">B0H17DRAFT_193630</name>
</gene>
<comment type="caution">
    <text evidence="2">The sequence shown here is derived from an EMBL/GenBank/DDBJ whole genome shotgun (WGS) entry which is preliminary data.</text>
</comment>
<reference evidence="2" key="1">
    <citation type="submission" date="2023-03" db="EMBL/GenBank/DDBJ databases">
        <title>Massive genome expansion in bonnet fungi (Mycena s.s.) driven by repeated elements and novel gene families across ecological guilds.</title>
        <authorList>
            <consortium name="Lawrence Berkeley National Laboratory"/>
            <person name="Harder C.B."/>
            <person name="Miyauchi S."/>
            <person name="Viragh M."/>
            <person name="Kuo A."/>
            <person name="Thoen E."/>
            <person name="Andreopoulos B."/>
            <person name="Lu D."/>
            <person name="Skrede I."/>
            <person name="Drula E."/>
            <person name="Henrissat B."/>
            <person name="Morin E."/>
            <person name="Kohler A."/>
            <person name="Barry K."/>
            <person name="LaButti K."/>
            <person name="Morin E."/>
            <person name="Salamov A."/>
            <person name="Lipzen A."/>
            <person name="Mereny Z."/>
            <person name="Hegedus B."/>
            <person name="Baldrian P."/>
            <person name="Stursova M."/>
            <person name="Weitz H."/>
            <person name="Taylor A."/>
            <person name="Grigoriev I.V."/>
            <person name="Nagy L.G."/>
            <person name="Martin F."/>
            <person name="Kauserud H."/>
        </authorList>
    </citation>
    <scope>NUCLEOTIDE SEQUENCE</scope>
    <source>
        <strain evidence="2">CBHHK067</strain>
    </source>
</reference>
<feature type="region of interest" description="Disordered" evidence="1">
    <location>
        <begin position="196"/>
        <end position="227"/>
    </location>
</feature>
<feature type="compositionally biased region" description="Gly residues" evidence="1">
    <location>
        <begin position="214"/>
        <end position="227"/>
    </location>
</feature>
<dbReference type="EMBL" id="JARKIE010000172">
    <property type="protein sequence ID" value="KAJ7671773.1"/>
    <property type="molecule type" value="Genomic_DNA"/>
</dbReference>